<accession>A0A1S4B2J3</accession>
<protein>
    <submittedName>
        <fullName evidence="2">Uncharacterized protein isoform X1</fullName>
    </submittedName>
</protein>
<feature type="domain" description="Retrotransposon Copia-like N-terminal" evidence="1">
    <location>
        <begin position="2"/>
        <end position="27"/>
    </location>
</feature>
<dbReference type="OMA" id="SWIMSNV"/>
<sequence length="105" mass="12224">MENYSIWSRATLLALECKNKLGFIDGIVRRANVGKDLEKQWDRCNALVKSWIMSNVSKDLLGGILFRPDAYSVWNDLKEKFDRVNLTRIYHLYKEVATFTQGSLH</sequence>
<dbReference type="KEGG" id="nta:107803787"/>
<name>A0A1S4B2J3_TOBAC</name>
<dbReference type="PANTHER" id="PTHR37610:SF86">
    <property type="entry name" value="RETROTRANSPOSON COPIA-LIKE N-TERMINAL DOMAIN-CONTAINING PROTEIN"/>
    <property type="match status" value="1"/>
</dbReference>
<dbReference type="AlphaFoldDB" id="A0A1S4B2J3"/>
<dbReference type="STRING" id="4097.A0A1S4B2J3"/>
<dbReference type="PaxDb" id="4097-A0A1S4B2J3"/>
<reference evidence="2" key="1">
    <citation type="submission" date="2025-08" db="UniProtKB">
        <authorList>
            <consortium name="RefSeq"/>
        </authorList>
    </citation>
    <scope>IDENTIFICATION</scope>
</reference>
<dbReference type="Pfam" id="PF14244">
    <property type="entry name" value="Retrotran_gag_3"/>
    <property type="match status" value="1"/>
</dbReference>
<evidence type="ECO:0000313" key="2">
    <source>
        <dbReference type="RefSeq" id="XP_016483046.1"/>
    </source>
</evidence>
<dbReference type="PANTHER" id="PTHR37610">
    <property type="entry name" value="CCHC-TYPE DOMAIN-CONTAINING PROTEIN"/>
    <property type="match status" value="1"/>
</dbReference>
<dbReference type="InterPro" id="IPR029472">
    <property type="entry name" value="Copia-like_N"/>
</dbReference>
<organism evidence="2">
    <name type="scientific">Nicotiana tabacum</name>
    <name type="common">Common tobacco</name>
    <dbReference type="NCBI Taxonomy" id="4097"/>
    <lineage>
        <taxon>Eukaryota</taxon>
        <taxon>Viridiplantae</taxon>
        <taxon>Streptophyta</taxon>
        <taxon>Embryophyta</taxon>
        <taxon>Tracheophyta</taxon>
        <taxon>Spermatophyta</taxon>
        <taxon>Magnoliopsida</taxon>
        <taxon>eudicotyledons</taxon>
        <taxon>Gunneridae</taxon>
        <taxon>Pentapetalae</taxon>
        <taxon>asterids</taxon>
        <taxon>lamiids</taxon>
        <taxon>Solanales</taxon>
        <taxon>Solanaceae</taxon>
        <taxon>Nicotianoideae</taxon>
        <taxon>Nicotianeae</taxon>
        <taxon>Nicotiana</taxon>
    </lineage>
</organism>
<dbReference type="OrthoDB" id="1712054at2759"/>
<dbReference type="RefSeq" id="XP_016483046.1">
    <property type="nucleotide sequence ID" value="XM_016627560.1"/>
</dbReference>
<proteinExistence type="predicted"/>
<evidence type="ECO:0000259" key="1">
    <source>
        <dbReference type="Pfam" id="PF14244"/>
    </source>
</evidence>
<gene>
    <name evidence="2" type="primary">LOC107803787</name>
</gene>